<organism evidence="2 3">
    <name type="scientific">Phytophthora lilii</name>
    <dbReference type="NCBI Taxonomy" id="2077276"/>
    <lineage>
        <taxon>Eukaryota</taxon>
        <taxon>Sar</taxon>
        <taxon>Stramenopiles</taxon>
        <taxon>Oomycota</taxon>
        <taxon>Peronosporomycetes</taxon>
        <taxon>Peronosporales</taxon>
        <taxon>Peronosporaceae</taxon>
        <taxon>Phytophthora</taxon>
    </lineage>
</organism>
<evidence type="ECO:0000256" key="1">
    <source>
        <dbReference type="SAM" id="MobiDB-lite"/>
    </source>
</evidence>
<dbReference type="Proteomes" id="UP001165083">
    <property type="component" value="Unassembled WGS sequence"/>
</dbReference>
<feature type="region of interest" description="Disordered" evidence="1">
    <location>
        <begin position="163"/>
        <end position="182"/>
    </location>
</feature>
<sequence>MPSPTSAVKVARADSARKTNEIKRREGRRVEEEEANWRKNDERRRRREDNVVDEQVQTQRQPPTAMGDSLATRTATARRGGFSFNEIELEEDREEKSQEPVREPMRWEQAADMSTARRRESPTFSGRRPVRLVSDDGDGCGYTGPSEAASRLEALIRARRRQKASTSLSYVPPPSVVPARGAIPVSVPVAPSAATTEKPVENSILKASTSPRREIPSPLGQQNEQEVVSDEETKESEEPQPLSDFQAFCASFATGGSAAAQQAIAKRKHHEAFGSAEKQATGSDHQSSEKRKQPRVSPKDNEQVDSDNVSAVPRPDKRKHDEAFGPDSDDEPAIKDVSASLTAETQSHIEAFGPQDEHVIDKAIVSEHVLEKRSHDEAFGKDHDKERPQEKTPRIVRRISFGDELDALAATPSKDVPDERSIGKRKHQNAFGMTDDDDDEDAEWRDSLAFRPDRLG</sequence>
<comment type="caution">
    <text evidence="2">The sequence shown here is derived from an EMBL/GenBank/DDBJ whole genome shotgun (WGS) entry which is preliminary data.</text>
</comment>
<feature type="compositionally biased region" description="Polar residues" evidence="1">
    <location>
        <begin position="339"/>
        <end position="348"/>
    </location>
</feature>
<accession>A0A9W6TDX9</accession>
<feature type="compositionally biased region" description="Basic and acidic residues" evidence="1">
    <location>
        <begin position="94"/>
        <end position="106"/>
    </location>
</feature>
<evidence type="ECO:0000313" key="2">
    <source>
        <dbReference type="EMBL" id="GMF11599.1"/>
    </source>
</evidence>
<feature type="region of interest" description="Disordered" evidence="1">
    <location>
        <begin position="371"/>
        <end position="394"/>
    </location>
</feature>
<dbReference type="EMBL" id="BSXW01000081">
    <property type="protein sequence ID" value="GMF11599.1"/>
    <property type="molecule type" value="Genomic_DNA"/>
</dbReference>
<dbReference type="AlphaFoldDB" id="A0A9W6TDX9"/>
<feature type="region of interest" description="Disordered" evidence="1">
    <location>
        <begin position="408"/>
        <end position="456"/>
    </location>
</feature>
<evidence type="ECO:0000313" key="3">
    <source>
        <dbReference type="Proteomes" id="UP001165083"/>
    </source>
</evidence>
<feature type="compositionally biased region" description="Basic and acidic residues" evidence="1">
    <location>
        <begin position="314"/>
        <end position="323"/>
    </location>
</feature>
<feature type="compositionally biased region" description="Basic and acidic residues" evidence="1">
    <location>
        <begin position="444"/>
        <end position="456"/>
    </location>
</feature>
<gene>
    <name evidence="2" type="ORF">Plil01_000228600</name>
</gene>
<feature type="compositionally biased region" description="Basic and acidic residues" evidence="1">
    <location>
        <begin position="11"/>
        <end position="50"/>
    </location>
</feature>
<reference evidence="2" key="1">
    <citation type="submission" date="2023-04" db="EMBL/GenBank/DDBJ databases">
        <title>Phytophthora lilii NBRC 32176.</title>
        <authorList>
            <person name="Ichikawa N."/>
            <person name="Sato H."/>
            <person name="Tonouchi N."/>
        </authorList>
    </citation>
    <scope>NUCLEOTIDE SEQUENCE</scope>
    <source>
        <strain evidence="2">NBRC 32176</strain>
    </source>
</reference>
<feature type="region of interest" description="Disordered" evidence="1">
    <location>
        <begin position="191"/>
        <end position="356"/>
    </location>
</feature>
<proteinExistence type="predicted"/>
<feature type="compositionally biased region" description="Basic and acidic residues" evidence="1">
    <location>
        <begin position="286"/>
        <end position="302"/>
    </location>
</feature>
<name>A0A9W6TDX9_9STRA</name>
<feature type="compositionally biased region" description="Acidic residues" evidence="1">
    <location>
        <begin position="434"/>
        <end position="443"/>
    </location>
</feature>
<feature type="region of interest" description="Disordered" evidence="1">
    <location>
        <begin position="1"/>
        <end position="146"/>
    </location>
</feature>
<protein>
    <submittedName>
        <fullName evidence="2">Unnamed protein product</fullName>
    </submittedName>
</protein>
<dbReference type="OrthoDB" id="129840at2759"/>
<keyword evidence="3" id="KW-1185">Reference proteome</keyword>
<feature type="compositionally biased region" description="Basic and acidic residues" evidence="1">
    <location>
        <begin position="371"/>
        <end position="393"/>
    </location>
</feature>